<evidence type="ECO:0000313" key="3">
    <source>
        <dbReference type="Proteomes" id="UP000676565"/>
    </source>
</evidence>
<dbReference type="RefSeq" id="WP_210652394.1">
    <property type="nucleotide sequence ID" value="NZ_JAGKQQ010000001.1"/>
</dbReference>
<dbReference type="CDD" id="cd00761">
    <property type="entry name" value="Glyco_tranf_GTA_type"/>
    <property type="match status" value="1"/>
</dbReference>
<dbReference type="InterPro" id="IPR001173">
    <property type="entry name" value="Glyco_trans_2-like"/>
</dbReference>
<dbReference type="Gene3D" id="3.90.550.10">
    <property type="entry name" value="Spore Coat Polysaccharide Biosynthesis Protein SpsA, Chain A"/>
    <property type="match status" value="1"/>
</dbReference>
<evidence type="ECO:0000259" key="1">
    <source>
        <dbReference type="Pfam" id="PF00535"/>
    </source>
</evidence>
<name>A0ABS5BKP1_9BACT</name>
<evidence type="ECO:0000313" key="2">
    <source>
        <dbReference type="EMBL" id="MBP3954254.1"/>
    </source>
</evidence>
<keyword evidence="3" id="KW-1185">Reference proteome</keyword>
<accession>A0ABS5BKP1</accession>
<dbReference type="EMBL" id="JAGKQQ010000001">
    <property type="protein sequence ID" value="MBP3954254.1"/>
    <property type="molecule type" value="Genomic_DNA"/>
</dbReference>
<feature type="domain" description="Glycosyltransferase 2-like" evidence="1">
    <location>
        <begin position="6"/>
        <end position="94"/>
    </location>
</feature>
<comment type="caution">
    <text evidence="2">The sequence shown here is derived from an EMBL/GenBank/DDBJ whole genome shotgun (WGS) entry which is preliminary data.</text>
</comment>
<proteinExistence type="predicted"/>
<reference evidence="2 3" key="1">
    <citation type="submission" date="2021-04" db="EMBL/GenBank/DDBJ databases">
        <authorList>
            <person name="Ivanova A."/>
        </authorList>
    </citation>
    <scope>NUCLEOTIDE SEQUENCE [LARGE SCALE GENOMIC DNA]</scope>
    <source>
        <strain evidence="2 3">G18</strain>
    </source>
</reference>
<protein>
    <submittedName>
        <fullName evidence="2">Glycosyltransferase family 2 protein</fullName>
    </submittedName>
</protein>
<organism evidence="2 3">
    <name type="scientific">Gemmata palustris</name>
    <dbReference type="NCBI Taxonomy" id="2822762"/>
    <lineage>
        <taxon>Bacteria</taxon>
        <taxon>Pseudomonadati</taxon>
        <taxon>Planctomycetota</taxon>
        <taxon>Planctomycetia</taxon>
        <taxon>Gemmatales</taxon>
        <taxon>Gemmataceae</taxon>
        <taxon>Gemmata</taxon>
    </lineage>
</organism>
<sequence>MRPSFSLIVPTRGRGEKLRRFLDSVARTAYHPERIEVVLVVDADDPASLVEHPKLSVRPVVVPPGLTMGALNSAGFEATTGDYVMLLNDDVIVRTPGWDAIALNCFHRFPDPFVLVHVNDTLMRDHLCTFPLTSRAFCELVGGICPPEYARYRIDDHIEDVFNLLAVLGTQRVVYLPDVVFEHDNAVHHPEAGLVYMSDPVILALDAPRFDTLLPKRKELALRVRAAIEARTDPESERVRRATLEAVTLSFDIRTPGRQLVVRTPWWMASWEAVRNALAALGRARHKSARGIIQALRKRLPGRPILTPREQPG</sequence>
<dbReference type="SUPFAM" id="SSF53448">
    <property type="entry name" value="Nucleotide-diphospho-sugar transferases"/>
    <property type="match status" value="1"/>
</dbReference>
<dbReference type="InterPro" id="IPR029044">
    <property type="entry name" value="Nucleotide-diphossugar_trans"/>
</dbReference>
<dbReference type="Pfam" id="PF00535">
    <property type="entry name" value="Glycos_transf_2"/>
    <property type="match status" value="1"/>
</dbReference>
<gene>
    <name evidence="2" type="ORF">J8F10_02960</name>
</gene>
<dbReference type="Proteomes" id="UP000676565">
    <property type="component" value="Unassembled WGS sequence"/>
</dbReference>